<dbReference type="InterPro" id="IPR004827">
    <property type="entry name" value="bZIP"/>
</dbReference>
<evidence type="ECO:0000256" key="1">
    <source>
        <dbReference type="ARBA" id="ARBA00004123"/>
    </source>
</evidence>
<name>A0A6D2L490_9BRAS</name>
<sequence>MAEPVVEENHTPPHTNPSKFDSSIVIPSPFPFDDNFYNSSSDQALLEKSISDLRFLIDGDGDFELTFDTVDDLYFPSENKSFAIPADATNRETFGDFTPSSIISGDCVLSTSGYCNRKSPMDSACSGTEQSLSLSTQKLKMEEEATTTSITKRKKEIEEDTSDESRNNKYRRSDASVVTGGEEDDEKRNARLNRNRESAHLSRQRKKHYVEELEEKAKNMQSIISDLNSKMSYFMAENATLRQRVGPGSGMYRPMPYQWMHVSGPAYMVKPQGSQVPLLPIPRLKKPQQSVPKAKKRKKVASVSVLGFLFCLFLFAALAPTVNLNYGGISGAFYGEYDQLRGRVLDVSVNSNRVNCGRNVSARENSVPRRNSSEPLVASLFVPRNEKLVKIDGNLIIHSVLASEKAMASEKKIQGKSVAATTKEVSSALLVPDFTRLSEKRKAMSSSSFDDILKDQSESRTANGEMQQWFREGVAGPMFSSGMCTQVFQFDVSSASGAIIPASPATEHSKNTTDTLKRNYNRRIFPGGLLISDLNLTKDQNSSSKENFRETDPTPSTVVSVLVDIGESGDGDINVKIGGAKSLSRVSIVVLVDGVKYVTYSCVLPQPEVPHLLNT</sequence>
<keyword evidence="9" id="KW-0472">Membrane</keyword>
<accession>A0A6D2L490</accession>
<dbReference type="SMART" id="SM00338">
    <property type="entry name" value="BRLZ"/>
    <property type="match status" value="1"/>
</dbReference>
<dbReference type="Gene3D" id="1.20.5.170">
    <property type="match status" value="1"/>
</dbReference>
<dbReference type="PANTHER" id="PTHR47416:SF3">
    <property type="entry name" value="BZIP TRANSCRIPTION FACTOR 17-RELATED"/>
    <property type="match status" value="1"/>
</dbReference>
<feature type="compositionally biased region" description="Polar residues" evidence="8">
    <location>
        <begin position="125"/>
        <end position="138"/>
    </location>
</feature>
<keyword evidence="9" id="KW-0812">Transmembrane</keyword>
<keyword evidence="6" id="KW-0804">Transcription</keyword>
<organism evidence="11 12">
    <name type="scientific">Microthlaspi erraticum</name>
    <dbReference type="NCBI Taxonomy" id="1685480"/>
    <lineage>
        <taxon>Eukaryota</taxon>
        <taxon>Viridiplantae</taxon>
        <taxon>Streptophyta</taxon>
        <taxon>Embryophyta</taxon>
        <taxon>Tracheophyta</taxon>
        <taxon>Spermatophyta</taxon>
        <taxon>Magnoliopsida</taxon>
        <taxon>eudicotyledons</taxon>
        <taxon>Gunneridae</taxon>
        <taxon>Pentapetalae</taxon>
        <taxon>rosids</taxon>
        <taxon>malvids</taxon>
        <taxon>Brassicales</taxon>
        <taxon>Brassicaceae</taxon>
        <taxon>Coluteocarpeae</taxon>
        <taxon>Microthlaspi</taxon>
    </lineage>
</organism>
<evidence type="ECO:0000256" key="5">
    <source>
        <dbReference type="ARBA" id="ARBA00023125"/>
    </source>
</evidence>
<dbReference type="GO" id="GO:0005634">
    <property type="term" value="C:nucleus"/>
    <property type="evidence" value="ECO:0007669"/>
    <property type="project" value="UniProtKB-SubCell"/>
</dbReference>
<dbReference type="Pfam" id="PF00170">
    <property type="entry name" value="bZIP_1"/>
    <property type="match status" value="1"/>
</dbReference>
<comment type="caution">
    <text evidence="11">The sequence shown here is derived from an EMBL/GenBank/DDBJ whole genome shotgun (WGS) entry which is preliminary data.</text>
</comment>
<evidence type="ECO:0000256" key="2">
    <source>
        <dbReference type="ARBA" id="ARBA00004389"/>
    </source>
</evidence>
<keyword evidence="5" id="KW-0238">DNA-binding</keyword>
<feature type="region of interest" description="Disordered" evidence="8">
    <location>
        <begin position="1"/>
        <end position="22"/>
    </location>
</feature>
<feature type="domain" description="BZIP" evidence="10">
    <location>
        <begin position="185"/>
        <end position="243"/>
    </location>
</feature>
<dbReference type="GO" id="GO:0005789">
    <property type="term" value="C:endoplasmic reticulum membrane"/>
    <property type="evidence" value="ECO:0007669"/>
    <property type="project" value="UniProtKB-SubCell"/>
</dbReference>
<evidence type="ECO:0000313" key="11">
    <source>
        <dbReference type="EMBL" id="CAA7060498.1"/>
    </source>
</evidence>
<dbReference type="CDD" id="cd14704">
    <property type="entry name" value="bZIP_HY5-like"/>
    <property type="match status" value="1"/>
</dbReference>
<evidence type="ECO:0000256" key="6">
    <source>
        <dbReference type="ARBA" id="ARBA00023163"/>
    </source>
</evidence>
<evidence type="ECO:0000256" key="4">
    <source>
        <dbReference type="ARBA" id="ARBA00023015"/>
    </source>
</evidence>
<dbReference type="GO" id="GO:0003700">
    <property type="term" value="F:DNA-binding transcription factor activity"/>
    <property type="evidence" value="ECO:0007669"/>
    <property type="project" value="InterPro"/>
</dbReference>
<reference evidence="11" key="1">
    <citation type="submission" date="2020-01" db="EMBL/GenBank/DDBJ databases">
        <authorList>
            <person name="Mishra B."/>
        </authorList>
    </citation>
    <scope>NUCLEOTIDE SEQUENCE [LARGE SCALE GENOMIC DNA]</scope>
</reference>
<evidence type="ECO:0000313" key="12">
    <source>
        <dbReference type="Proteomes" id="UP000467841"/>
    </source>
</evidence>
<feature type="compositionally biased region" description="Polar residues" evidence="8">
    <location>
        <begin position="12"/>
        <end position="21"/>
    </location>
</feature>
<keyword evidence="7" id="KW-0539">Nucleus</keyword>
<feature type="compositionally biased region" description="Basic and acidic residues" evidence="8">
    <location>
        <begin position="186"/>
        <end position="200"/>
    </location>
</feature>
<gene>
    <name evidence="11" type="ORF">MERR_LOCUS47734</name>
</gene>
<evidence type="ECO:0000256" key="9">
    <source>
        <dbReference type="SAM" id="Phobius"/>
    </source>
</evidence>
<dbReference type="OrthoDB" id="295274at2759"/>
<dbReference type="PROSITE" id="PS50217">
    <property type="entry name" value="BZIP"/>
    <property type="match status" value="1"/>
</dbReference>
<dbReference type="PANTHER" id="PTHR47416">
    <property type="entry name" value="BASIC-LEUCINE ZIPPER TRANSCRIPTION FACTOR F-RELATED"/>
    <property type="match status" value="1"/>
</dbReference>
<feature type="transmembrane region" description="Helical" evidence="9">
    <location>
        <begin position="300"/>
        <end position="319"/>
    </location>
</feature>
<feature type="region of interest" description="Disordered" evidence="8">
    <location>
        <begin position="119"/>
        <end position="205"/>
    </location>
</feature>
<dbReference type="Proteomes" id="UP000467841">
    <property type="component" value="Unassembled WGS sequence"/>
</dbReference>
<feature type="compositionally biased region" description="Basic and acidic residues" evidence="8">
    <location>
        <begin position="163"/>
        <end position="174"/>
    </location>
</feature>
<keyword evidence="4" id="KW-0805">Transcription regulation</keyword>
<evidence type="ECO:0000259" key="10">
    <source>
        <dbReference type="PROSITE" id="PS50217"/>
    </source>
</evidence>
<dbReference type="AlphaFoldDB" id="A0A6D2L490"/>
<evidence type="ECO:0000256" key="8">
    <source>
        <dbReference type="SAM" id="MobiDB-lite"/>
    </source>
</evidence>
<proteinExistence type="inferred from homology"/>
<comment type="subcellular location">
    <subcellularLocation>
        <location evidence="2">Endoplasmic reticulum membrane</location>
        <topology evidence="2">Single-pass membrane protein</topology>
    </subcellularLocation>
    <subcellularLocation>
        <location evidence="1">Nucleus</location>
    </subcellularLocation>
</comment>
<dbReference type="SUPFAM" id="SSF57959">
    <property type="entry name" value="Leucine zipper domain"/>
    <property type="match status" value="1"/>
</dbReference>
<dbReference type="EMBL" id="CACVBM020001829">
    <property type="protein sequence ID" value="CAA7060498.1"/>
    <property type="molecule type" value="Genomic_DNA"/>
</dbReference>
<protein>
    <recommendedName>
        <fullName evidence="10">BZIP domain-containing protein</fullName>
    </recommendedName>
</protein>
<dbReference type="InterPro" id="IPR046347">
    <property type="entry name" value="bZIP_sf"/>
</dbReference>
<dbReference type="GO" id="GO:0003677">
    <property type="term" value="F:DNA binding"/>
    <property type="evidence" value="ECO:0007669"/>
    <property type="project" value="UniProtKB-KW"/>
</dbReference>
<keyword evidence="9" id="KW-1133">Transmembrane helix</keyword>
<comment type="similarity">
    <text evidence="3">Belongs to the bZIP family.</text>
</comment>
<keyword evidence="12" id="KW-1185">Reference proteome</keyword>
<evidence type="ECO:0000256" key="3">
    <source>
        <dbReference type="ARBA" id="ARBA00007163"/>
    </source>
</evidence>
<evidence type="ECO:0000256" key="7">
    <source>
        <dbReference type="ARBA" id="ARBA00023242"/>
    </source>
</evidence>